<dbReference type="GO" id="GO:0033765">
    <property type="term" value="F:steroid dehydrogenase activity, acting on the CH-CH group of donors"/>
    <property type="evidence" value="ECO:0007669"/>
    <property type="project" value="UniProtKB-ARBA"/>
</dbReference>
<evidence type="ECO:0000256" key="11">
    <source>
        <dbReference type="NCBIfam" id="TIGR00551"/>
    </source>
</evidence>
<dbReference type="Proteomes" id="UP000278746">
    <property type="component" value="Unassembled WGS sequence"/>
</dbReference>
<comment type="pathway">
    <text evidence="2 12">Cofactor biosynthesis; NAD(+) biosynthesis; iminoaspartate from L-aspartate (oxidase route): step 1/1.</text>
</comment>
<evidence type="ECO:0000256" key="4">
    <source>
        <dbReference type="ARBA" id="ARBA00012173"/>
    </source>
</evidence>
<comment type="function">
    <text evidence="12">Catalyzes the oxidation of L-aspartate to iminoaspartate.</text>
</comment>
<evidence type="ECO:0000256" key="6">
    <source>
        <dbReference type="ARBA" id="ARBA00022630"/>
    </source>
</evidence>
<dbReference type="FunFam" id="3.90.700.10:FF:000002">
    <property type="entry name" value="L-aspartate oxidase"/>
    <property type="match status" value="1"/>
</dbReference>
<feature type="domain" description="FAD-dependent oxidoreductase 2 FAD-binding" evidence="13">
    <location>
        <begin position="20"/>
        <end position="379"/>
    </location>
</feature>
<dbReference type="Pfam" id="PF00890">
    <property type="entry name" value="FAD_binding_2"/>
    <property type="match status" value="1"/>
</dbReference>
<dbReference type="GO" id="GO:0005737">
    <property type="term" value="C:cytoplasm"/>
    <property type="evidence" value="ECO:0007669"/>
    <property type="project" value="UniProtKB-SubCell"/>
</dbReference>
<sequence length="541" mass="58964">MCQDTCKFLKRGVHMRKLNVIILGSGLAALTAARELSVNCNVIIFTKTGRASSWKAQGGIAAAVNEDDVKHHAADTLYAGAGHGNERAVKTLVQDGVRAVHEWIKEGMSFDKELNGDFARCLEGAHSVRRILHAGGDQTGKRMMEHILSTCLTIDLFTDKKVVDLIINEGSCRGVTVKGRNGGIEHVFADAVVIATGGYGGLFDSSSADKSLAGEGSALAYRGGAELEDMEFTQFHPTLLWSENKSHGLISEAVRGEGAVLVNGKNERLMAWHPLKDLAPRDVVARTLYENVKKGIPVFLDIQCVTDMEKRFPTVSAICKRAGVDLYKGKIPVRPGAHFSIGGVRTDINGCTSVEGLYAAGEAACTGVHGANRLASNSLLETIVFGKRTASHIAATVRPRNINTSATRRADIKPLKFPEKEAVIKAVSHGAGIEKNPDDLKELIGFCETFQVKQHVHSLRENWKLKEVEVSNMLITAWLIATSSLIRTESRGSHYRSDCPVQNPEQWEGKKVIRHISEKLIRPCFTEGSTEYEPMDTETNA</sequence>
<dbReference type="GO" id="GO:0034628">
    <property type="term" value="P:'de novo' NAD+ biosynthetic process from L-aspartate"/>
    <property type="evidence" value="ECO:0007669"/>
    <property type="project" value="TreeGrafter"/>
</dbReference>
<dbReference type="InterPro" id="IPR036188">
    <property type="entry name" value="FAD/NAD-bd_sf"/>
</dbReference>
<evidence type="ECO:0000313" key="15">
    <source>
        <dbReference type="EMBL" id="RNA68667.1"/>
    </source>
</evidence>
<keyword evidence="8 12" id="KW-0274">FAD</keyword>
<dbReference type="GO" id="GO:0008734">
    <property type="term" value="F:L-aspartate oxidase activity"/>
    <property type="evidence" value="ECO:0007669"/>
    <property type="project" value="UniProtKB-UniRule"/>
</dbReference>
<dbReference type="SUPFAM" id="SSF46977">
    <property type="entry name" value="Succinate dehydrogenase/fumarate reductase flavoprotein C-terminal domain"/>
    <property type="match status" value="1"/>
</dbReference>
<dbReference type="PRINTS" id="PR00368">
    <property type="entry name" value="FADPNR"/>
</dbReference>
<comment type="subcellular location">
    <subcellularLocation>
        <location evidence="12">Cytoplasm</location>
    </subcellularLocation>
</comment>
<dbReference type="Gene3D" id="3.50.50.60">
    <property type="entry name" value="FAD/NAD(P)-binding domain"/>
    <property type="match status" value="1"/>
</dbReference>
<comment type="caution">
    <text evidence="15">The sequence shown here is derived from an EMBL/GenBank/DDBJ whole genome shotgun (WGS) entry which is preliminary data.</text>
</comment>
<dbReference type="OrthoDB" id="9806724at2"/>
<keyword evidence="16" id="KW-1185">Reference proteome</keyword>
<dbReference type="SUPFAM" id="SSF51905">
    <property type="entry name" value="FAD/NAD(P)-binding domain"/>
    <property type="match status" value="1"/>
</dbReference>
<evidence type="ECO:0000256" key="2">
    <source>
        <dbReference type="ARBA" id="ARBA00004950"/>
    </source>
</evidence>
<comment type="cofactor">
    <cofactor evidence="1 12">
        <name>FAD</name>
        <dbReference type="ChEBI" id="CHEBI:57692"/>
    </cofactor>
</comment>
<evidence type="ECO:0000256" key="8">
    <source>
        <dbReference type="ARBA" id="ARBA00022827"/>
    </source>
</evidence>
<keyword evidence="9 12" id="KW-0560">Oxidoreductase</keyword>
<organism evidence="15 16">
    <name type="scientific">Alteribacter keqinensis</name>
    <dbReference type="NCBI Taxonomy" id="2483800"/>
    <lineage>
        <taxon>Bacteria</taxon>
        <taxon>Bacillati</taxon>
        <taxon>Bacillota</taxon>
        <taxon>Bacilli</taxon>
        <taxon>Bacillales</taxon>
        <taxon>Bacillaceae</taxon>
        <taxon>Alteribacter</taxon>
    </lineage>
</organism>
<dbReference type="InterPro" id="IPR015939">
    <property type="entry name" value="Fum_Rdtase/Succ_DH_flav-like_C"/>
</dbReference>
<dbReference type="InterPro" id="IPR003953">
    <property type="entry name" value="FAD-dep_OxRdtase_2_FAD-bd"/>
</dbReference>
<reference evidence="15 16" key="1">
    <citation type="submission" date="2018-10" db="EMBL/GenBank/DDBJ databases">
        <title>Bacillus Keqinensis sp. nov., a moderately halophilic bacterium isolated from a saline-alkaline lake.</title>
        <authorList>
            <person name="Wang H."/>
        </authorList>
    </citation>
    <scope>NUCLEOTIDE SEQUENCE [LARGE SCALE GENOMIC DNA]</scope>
    <source>
        <strain evidence="15 16">KQ-3</strain>
    </source>
</reference>
<dbReference type="Pfam" id="PF02910">
    <property type="entry name" value="Succ_DH_flav_C"/>
    <property type="match status" value="1"/>
</dbReference>
<evidence type="ECO:0000259" key="13">
    <source>
        <dbReference type="Pfam" id="PF00890"/>
    </source>
</evidence>
<comment type="catalytic activity">
    <reaction evidence="10">
        <text>L-aspartate + O2 = iminosuccinate + H2O2</text>
        <dbReference type="Rhea" id="RHEA:25876"/>
        <dbReference type="ChEBI" id="CHEBI:15379"/>
        <dbReference type="ChEBI" id="CHEBI:16240"/>
        <dbReference type="ChEBI" id="CHEBI:29991"/>
        <dbReference type="ChEBI" id="CHEBI:77875"/>
        <dbReference type="EC" id="1.4.3.16"/>
    </reaction>
    <physiologicalReaction direction="left-to-right" evidence="10">
        <dbReference type="Rhea" id="RHEA:25877"/>
    </physiologicalReaction>
</comment>
<dbReference type="SUPFAM" id="SSF56425">
    <property type="entry name" value="Succinate dehydrogenase/fumarate reductase flavoprotein, catalytic domain"/>
    <property type="match status" value="1"/>
</dbReference>
<evidence type="ECO:0000259" key="14">
    <source>
        <dbReference type="Pfam" id="PF02910"/>
    </source>
</evidence>
<evidence type="ECO:0000256" key="3">
    <source>
        <dbReference type="ARBA" id="ARBA00008562"/>
    </source>
</evidence>
<dbReference type="InterPro" id="IPR027477">
    <property type="entry name" value="Succ_DH/fumarate_Rdtase_cat_sf"/>
</dbReference>
<dbReference type="NCBIfam" id="TIGR00551">
    <property type="entry name" value="nadB"/>
    <property type="match status" value="1"/>
</dbReference>
<feature type="domain" description="Fumarate reductase/succinate dehydrogenase flavoprotein-like C-terminal" evidence="14">
    <location>
        <begin position="432"/>
        <end position="513"/>
    </location>
</feature>
<dbReference type="EC" id="1.4.3.16" evidence="4 11"/>
<evidence type="ECO:0000256" key="12">
    <source>
        <dbReference type="RuleBase" id="RU362049"/>
    </source>
</evidence>
<keyword evidence="6 12" id="KW-0285">Flavoprotein</keyword>
<name>A0A3M7TT26_9BACI</name>
<evidence type="ECO:0000256" key="10">
    <source>
        <dbReference type="ARBA" id="ARBA00048305"/>
    </source>
</evidence>
<evidence type="ECO:0000313" key="16">
    <source>
        <dbReference type="Proteomes" id="UP000278746"/>
    </source>
</evidence>
<accession>A0A3M7TT26</accession>
<comment type="similarity">
    <text evidence="3 12">Belongs to the FAD-dependent oxidoreductase 2 family. NadB subfamily.</text>
</comment>
<protein>
    <recommendedName>
        <fullName evidence="5 11">L-aspartate oxidase</fullName>
        <ecNumber evidence="4 11">1.4.3.16</ecNumber>
    </recommendedName>
</protein>
<dbReference type="AlphaFoldDB" id="A0A3M7TT26"/>
<evidence type="ECO:0000256" key="7">
    <source>
        <dbReference type="ARBA" id="ARBA00022642"/>
    </source>
</evidence>
<dbReference type="InterPro" id="IPR037099">
    <property type="entry name" value="Fum_R/Succ_DH_flav-like_C_sf"/>
</dbReference>
<evidence type="ECO:0000256" key="5">
    <source>
        <dbReference type="ARBA" id="ARBA00021901"/>
    </source>
</evidence>
<evidence type="ECO:0000256" key="9">
    <source>
        <dbReference type="ARBA" id="ARBA00023002"/>
    </source>
</evidence>
<evidence type="ECO:0000256" key="1">
    <source>
        <dbReference type="ARBA" id="ARBA00001974"/>
    </source>
</evidence>
<dbReference type="EMBL" id="RHIB01000001">
    <property type="protein sequence ID" value="RNA68667.1"/>
    <property type="molecule type" value="Genomic_DNA"/>
</dbReference>
<dbReference type="Gene3D" id="1.20.58.100">
    <property type="entry name" value="Fumarate reductase/succinate dehydrogenase flavoprotein-like, C-terminal domain"/>
    <property type="match status" value="1"/>
</dbReference>
<dbReference type="InterPro" id="IPR005288">
    <property type="entry name" value="NadB"/>
</dbReference>
<dbReference type="PANTHER" id="PTHR42716">
    <property type="entry name" value="L-ASPARTATE OXIDASE"/>
    <property type="match status" value="1"/>
</dbReference>
<dbReference type="UniPathway" id="UPA00253">
    <property type="reaction ID" value="UER00326"/>
</dbReference>
<dbReference type="PANTHER" id="PTHR42716:SF2">
    <property type="entry name" value="L-ASPARTATE OXIDASE, CHLOROPLASTIC"/>
    <property type="match status" value="1"/>
</dbReference>
<dbReference type="Gene3D" id="3.90.700.10">
    <property type="entry name" value="Succinate dehydrogenase/fumarate reductase flavoprotein, catalytic domain"/>
    <property type="match status" value="1"/>
</dbReference>
<keyword evidence="7 12" id="KW-0662">Pyridine nucleotide biosynthesis</keyword>
<proteinExistence type="inferred from homology"/>
<gene>
    <name evidence="15" type="primary">nadB</name>
    <name evidence="15" type="ORF">EBO34_01480</name>
</gene>